<dbReference type="PANTHER" id="PTHR28535:SF1">
    <property type="entry name" value="PROTEIN ZGRF1"/>
    <property type="match status" value="1"/>
</dbReference>
<feature type="region of interest" description="Disordered" evidence="1">
    <location>
        <begin position="925"/>
        <end position="968"/>
    </location>
</feature>
<dbReference type="EMBL" id="JAUDZG010000001">
    <property type="protein sequence ID" value="KAK3311525.1"/>
    <property type="molecule type" value="Genomic_DNA"/>
</dbReference>
<proteinExistence type="predicted"/>
<comment type="caution">
    <text evidence="3">The sequence shown here is derived from an EMBL/GenBank/DDBJ whole genome shotgun (WGS) entry which is preliminary data.</text>
</comment>
<feature type="region of interest" description="Disordered" evidence="1">
    <location>
        <begin position="221"/>
        <end position="248"/>
    </location>
</feature>
<keyword evidence="4" id="KW-1185">Reference proteome</keyword>
<evidence type="ECO:0000313" key="3">
    <source>
        <dbReference type="EMBL" id="KAK3311525.1"/>
    </source>
</evidence>
<feature type="compositionally biased region" description="Basic and acidic residues" evidence="1">
    <location>
        <begin position="956"/>
        <end position="968"/>
    </location>
</feature>
<feature type="region of interest" description="Disordered" evidence="1">
    <location>
        <begin position="315"/>
        <end position="350"/>
    </location>
</feature>
<dbReference type="GO" id="GO:0005634">
    <property type="term" value="C:nucleus"/>
    <property type="evidence" value="ECO:0007669"/>
    <property type="project" value="TreeGrafter"/>
</dbReference>
<feature type="domain" description="5'-3' DNA helicase ZGRF1-like N-terminal" evidence="2">
    <location>
        <begin position="28"/>
        <end position="109"/>
    </location>
</feature>
<feature type="compositionally biased region" description="Basic residues" evidence="1">
    <location>
        <begin position="599"/>
        <end position="608"/>
    </location>
</feature>
<name>A0AAJ0M7A2_9PEZI</name>
<feature type="region of interest" description="Disordered" evidence="1">
    <location>
        <begin position="846"/>
        <end position="908"/>
    </location>
</feature>
<feature type="compositionally biased region" description="Polar residues" evidence="1">
    <location>
        <begin position="401"/>
        <end position="415"/>
    </location>
</feature>
<feature type="region of interest" description="Disordered" evidence="1">
    <location>
        <begin position="396"/>
        <end position="646"/>
    </location>
</feature>
<dbReference type="GeneID" id="87884502"/>
<organism evidence="3 4">
    <name type="scientific">Chaetomium strumarium</name>
    <dbReference type="NCBI Taxonomy" id="1170767"/>
    <lineage>
        <taxon>Eukaryota</taxon>
        <taxon>Fungi</taxon>
        <taxon>Dikarya</taxon>
        <taxon>Ascomycota</taxon>
        <taxon>Pezizomycotina</taxon>
        <taxon>Sordariomycetes</taxon>
        <taxon>Sordariomycetidae</taxon>
        <taxon>Sordariales</taxon>
        <taxon>Chaetomiaceae</taxon>
        <taxon>Chaetomium</taxon>
    </lineage>
</organism>
<dbReference type="PANTHER" id="PTHR28535">
    <property type="entry name" value="ZINC FINGER GRF-TYPE CONTAINING 1"/>
    <property type="match status" value="1"/>
</dbReference>
<dbReference type="Proteomes" id="UP001273166">
    <property type="component" value="Unassembled WGS sequence"/>
</dbReference>
<sequence length="968" mass="103998">MPLSSAIAGRPASIGLMDSSAVARSAPVLEFVCLFTHDLRRKQKRWEDGRLRYHTFNKRVMVYDERGNFVGDMHWQRDWEFDEGEEVQLERGGVIVQVVECVGRQEQDLSELLDRRAKEKEQRQTRVPVRPSPPGTRVPDHFQTRHRPLNQLLGTPTGHHGRAVVPTESPFELRQRANEASDSPADPRAAKRRKCDATPPTRLGYAQSLFGATLSLSAVPISSAPHRRSTGPTYREQPEMSSLQGEPMPDVEPVGEDRAVCGGVSLQVNSSRSKAIAAQSRTTVEVPGRAKFGKEKTSKPAAGPVASEPFRAAVTVPRNGSPPAMGISDGRLRSSGSAQPRAGSVGQAIVSKTFEKNTGLRATNAIEPSREQAQQNSCVTDNLGLRTSLSQAIVLEDGSNPRPSSPASNTNSTRIAPTAVGQRPPILHASSRGRPKSTEAPEAMEDRSNEARTELRLKPRQKRGLLLLSEKRTKTHHLNRQIPLAEDESPLSIPPRGLTNAVAPEADLSSGAKPANHEAAVHEDDPEDQSTAEVGRRFGGPTSDDSRNTTDSVLHLAASPRSRRVRPRSKDSAQPDAKSGEPTSPNRRWGVRDLAQKSSRAKPARQTRRIKDPDAQDSNLSTSEVPEAQLGDSGDEEQPEARVGPRLARLSRKGLKSREVIGFVPSSPLVSNPVNSVQTLPSVSGSRIAADTAAANCVSEPGGKGLLVPDKRRPLVENLQKSLAPIASTTDALPVLQRHNSLRQDKAGERMVDESSQEAGLFAAQPSDHLLDTSKRHNLVLCESSPLSVGNGTNKETTPSIFAPESKSTAAIEKERSPTMNGPASGAPERAVVTSITASVSQLDSSATLPASGTRKVEGDSCVTQGAGKPLPEALPSEPARPRIANPATRGRKAALMSDAAGQVPQSILPTEAVPAATRMRPTAMPQPEAVAHERPKRKMTFPGFTSARAGGPWSREAHDLLDSARPG</sequence>
<evidence type="ECO:0000256" key="1">
    <source>
        <dbReference type="SAM" id="MobiDB-lite"/>
    </source>
</evidence>
<feature type="region of interest" description="Disordered" evidence="1">
    <location>
        <begin position="116"/>
        <end position="200"/>
    </location>
</feature>
<protein>
    <recommendedName>
        <fullName evidence="2">5'-3' DNA helicase ZGRF1-like N-terminal domain-containing protein</fullName>
    </recommendedName>
</protein>
<feature type="region of interest" description="Disordered" evidence="1">
    <location>
        <begin position="808"/>
        <end position="827"/>
    </location>
</feature>
<feature type="compositionally biased region" description="Basic and acidic residues" evidence="1">
    <location>
        <begin position="436"/>
        <end position="457"/>
    </location>
</feature>
<dbReference type="AlphaFoldDB" id="A0AAJ0M7A2"/>
<evidence type="ECO:0000313" key="4">
    <source>
        <dbReference type="Proteomes" id="UP001273166"/>
    </source>
</evidence>
<dbReference type="Pfam" id="PF10382">
    <property type="entry name" value="ZGRF1-like_N"/>
    <property type="match status" value="1"/>
</dbReference>
<dbReference type="InterPro" id="IPR052800">
    <property type="entry name" value="DNA_Repair_Helicase_ZGRF1"/>
</dbReference>
<dbReference type="RefSeq" id="XP_062727305.1">
    <property type="nucleotide sequence ID" value="XM_062865673.1"/>
</dbReference>
<reference evidence="3" key="1">
    <citation type="journal article" date="2023" name="Mol. Phylogenet. Evol.">
        <title>Genome-scale phylogeny and comparative genomics of the fungal order Sordariales.</title>
        <authorList>
            <person name="Hensen N."/>
            <person name="Bonometti L."/>
            <person name="Westerberg I."/>
            <person name="Brannstrom I.O."/>
            <person name="Guillou S."/>
            <person name="Cros-Aarteil S."/>
            <person name="Calhoun S."/>
            <person name="Haridas S."/>
            <person name="Kuo A."/>
            <person name="Mondo S."/>
            <person name="Pangilinan J."/>
            <person name="Riley R."/>
            <person name="LaButti K."/>
            <person name="Andreopoulos B."/>
            <person name="Lipzen A."/>
            <person name="Chen C."/>
            <person name="Yan M."/>
            <person name="Daum C."/>
            <person name="Ng V."/>
            <person name="Clum A."/>
            <person name="Steindorff A."/>
            <person name="Ohm R.A."/>
            <person name="Martin F."/>
            <person name="Silar P."/>
            <person name="Natvig D.O."/>
            <person name="Lalanne C."/>
            <person name="Gautier V."/>
            <person name="Ament-Velasquez S.L."/>
            <person name="Kruys A."/>
            <person name="Hutchinson M.I."/>
            <person name="Powell A.J."/>
            <person name="Barry K."/>
            <person name="Miller A.N."/>
            <person name="Grigoriev I.V."/>
            <person name="Debuchy R."/>
            <person name="Gladieux P."/>
            <person name="Hiltunen Thoren M."/>
            <person name="Johannesson H."/>
        </authorList>
    </citation>
    <scope>NUCLEOTIDE SEQUENCE</scope>
    <source>
        <strain evidence="3">CBS 333.67</strain>
    </source>
</reference>
<dbReference type="InterPro" id="IPR018838">
    <property type="entry name" value="ZGRF1-like_N"/>
</dbReference>
<reference evidence="3" key="2">
    <citation type="submission" date="2023-06" db="EMBL/GenBank/DDBJ databases">
        <authorList>
            <consortium name="Lawrence Berkeley National Laboratory"/>
            <person name="Mondo S.J."/>
            <person name="Hensen N."/>
            <person name="Bonometti L."/>
            <person name="Westerberg I."/>
            <person name="Brannstrom I.O."/>
            <person name="Guillou S."/>
            <person name="Cros-Aarteil S."/>
            <person name="Calhoun S."/>
            <person name="Haridas S."/>
            <person name="Kuo A."/>
            <person name="Pangilinan J."/>
            <person name="Riley R."/>
            <person name="Labutti K."/>
            <person name="Andreopoulos B."/>
            <person name="Lipzen A."/>
            <person name="Chen C."/>
            <person name="Yanf M."/>
            <person name="Daum C."/>
            <person name="Ng V."/>
            <person name="Clum A."/>
            <person name="Steindorff A."/>
            <person name="Ohm R."/>
            <person name="Martin F."/>
            <person name="Silar P."/>
            <person name="Natvig D."/>
            <person name="Lalanne C."/>
            <person name="Gautier V."/>
            <person name="Ament-Velasquez S.L."/>
            <person name="Kruys A."/>
            <person name="Hutchinson M.I."/>
            <person name="Powell A.J."/>
            <person name="Barry K."/>
            <person name="Miller A.N."/>
            <person name="Grigoriev I.V."/>
            <person name="Debuchy R."/>
            <person name="Gladieux P."/>
            <person name="Thoren M.H."/>
            <person name="Johannesson H."/>
        </authorList>
    </citation>
    <scope>NUCLEOTIDE SEQUENCE</scope>
    <source>
        <strain evidence="3">CBS 333.67</strain>
    </source>
</reference>
<dbReference type="GO" id="GO:0035861">
    <property type="term" value="C:site of double-strand break"/>
    <property type="evidence" value="ECO:0007669"/>
    <property type="project" value="TreeGrafter"/>
</dbReference>
<gene>
    <name evidence="3" type="ORF">B0T15DRAFT_427818</name>
</gene>
<evidence type="ECO:0000259" key="2">
    <source>
        <dbReference type="Pfam" id="PF10382"/>
    </source>
</evidence>
<dbReference type="GO" id="GO:0006302">
    <property type="term" value="P:double-strand break repair"/>
    <property type="evidence" value="ECO:0007669"/>
    <property type="project" value="TreeGrafter"/>
</dbReference>
<accession>A0AAJ0M7A2</accession>